<reference evidence="1 2" key="1">
    <citation type="submission" date="2017-09" db="EMBL/GenBank/DDBJ databases">
        <title>Large-scale bioinformatics analysis of Bacillus genomes uncovers conserved roles of natural products in bacterial physiology.</title>
        <authorList>
            <consortium name="Agbiome Team Llc"/>
            <person name="Bleich R.M."/>
            <person name="Grubbs K.J."/>
            <person name="Santa Maria K.C."/>
            <person name="Allen S.E."/>
            <person name="Farag S."/>
            <person name="Shank E.A."/>
            <person name="Bowers A."/>
        </authorList>
    </citation>
    <scope>NUCLEOTIDE SEQUENCE [LARGE SCALE GENOMIC DNA]</scope>
    <source>
        <strain evidence="1 2">AFS010764</strain>
    </source>
</reference>
<dbReference type="GO" id="GO:0016301">
    <property type="term" value="F:kinase activity"/>
    <property type="evidence" value="ECO:0007669"/>
    <property type="project" value="UniProtKB-KW"/>
</dbReference>
<dbReference type="RefSeq" id="WP_218923602.1">
    <property type="nucleotide sequence ID" value="NZ_NUDL01000308.1"/>
</dbReference>
<dbReference type="SUPFAM" id="SSF55874">
    <property type="entry name" value="ATPase domain of HSP90 chaperone/DNA topoisomerase II/histidine kinase"/>
    <property type="match status" value="1"/>
</dbReference>
<evidence type="ECO:0000313" key="1">
    <source>
        <dbReference type="EMBL" id="PEM36673.1"/>
    </source>
</evidence>
<sequence length="87" mass="9789">ESNSLPDEEYFDLYGLVDAVVSDARYEAQIPGVEIVLQASSDVEYTVKGNAELMRRAVDNIVRNALRFSSHGQRVTVVLTRIDQLFQ</sequence>
<proteinExistence type="predicted"/>
<feature type="non-terminal residue" evidence="1">
    <location>
        <position position="87"/>
    </location>
</feature>
<keyword evidence="1" id="KW-0418">Kinase</keyword>
<keyword evidence="1" id="KW-0808">Transferase</keyword>
<dbReference type="EMBL" id="NUDL01000308">
    <property type="protein sequence ID" value="PEM36673.1"/>
    <property type="molecule type" value="Genomic_DNA"/>
</dbReference>
<organism evidence="1 2">
    <name type="scientific">Bacillus wiedmannii</name>
    <dbReference type="NCBI Taxonomy" id="1890302"/>
    <lineage>
        <taxon>Bacteria</taxon>
        <taxon>Bacillati</taxon>
        <taxon>Bacillota</taxon>
        <taxon>Bacilli</taxon>
        <taxon>Bacillales</taxon>
        <taxon>Bacillaceae</taxon>
        <taxon>Bacillus</taxon>
        <taxon>Bacillus cereus group</taxon>
    </lineage>
</organism>
<protein>
    <submittedName>
        <fullName evidence="1">Sensor histidine kinase</fullName>
    </submittedName>
</protein>
<name>A0A2A8B3H3_9BACI</name>
<accession>A0A2A8B3H3</accession>
<evidence type="ECO:0000313" key="2">
    <source>
        <dbReference type="Proteomes" id="UP000220621"/>
    </source>
</evidence>
<comment type="caution">
    <text evidence="1">The sequence shown here is derived from an EMBL/GenBank/DDBJ whole genome shotgun (WGS) entry which is preliminary data.</text>
</comment>
<dbReference type="AlphaFoldDB" id="A0A2A8B3H3"/>
<dbReference type="Proteomes" id="UP000220621">
    <property type="component" value="Unassembled WGS sequence"/>
</dbReference>
<dbReference type="InterPro" id="IPR036890">
    <property type="entry name" value="HATPase_C_sf"/>
</dbReference>
<dbReference type="Gene3D" id="3.30.565.10">
    <property type="entry name" value="Histidine kinase-like ATPase, C-terminal domain"/>
    <property type="match status" value="1"/>
</dbReference>
<feature type="non-terminal residue" evidence="1">
    <location>
        <position position="1"/>
    </location>
</feature>
<gene>
    <name evidence="1" type="ORF">CN611_32310</name>
</gene>